<dbReference type="PROSITE" id="PS50102">
    <property type="entry name" value="RRM"/>
    <property type="match status" value="2"/>
</dbReference>
<dbReference type="SUPFAM" id="SSF54928">
    <property type="entry name" value="RNA-binding domain, RBD"/>
    <property type="match status" value="3"/>
</dbReference>
<feature type="compositionally biased region" description="Basic and acidic residues" evidence="4">
    <location>
        <begin position="85"/>
        <end position="97"/>
    </location>
</feature>
<name>A0A6P8PKP3_GEOSA</name>
<evidence type="ECO:0000256" key="3">
    <source>
        <dbReference type="PROSITE-ProRule" id="PRU00176"/>
    </source>
</evidence>
<evidence type="ECO:0000256" key="1">
    <source>
        <dbReference type="ARBA" id="ARBA00022737"/>
    </source>
</evidence>
<evidence type="ECO:0000256" key="4">
    <source>
        <dbReference type="SAM" id="MobiDB-lite"/>
    </source>
</evidence>
<dbReference type="OrthoDB" id="2588702at2759"/>
<dbReference type="InterPro" id="IPR000504">
    <property type="entry name" value="RRM_dom"/>
</dbReference>
<evidence type="ECO:0000259" key="5">
    <source>
        <dbReference type="PROSITE" id="PS50102"/>
    </source>
</evidence>
<dbReference type="Gene3D" id="3.30.70.330">
    <property type="match status" value="4"/>
</dbReference>
<dbReference type="PANTHER" id="PTHR13976">
    <property type="entry name" value="HETEROGENEOUS NUCLEAR RIBONUCLEOPROTEIN-RELATED"/>
    <property type="match status" value="1"/>
</dbReference>
<gene>
    <name evidence="7 8 9 10" type="primary">LOC117355126</name>
</gene>
<dbReference type="RefSeq" id="XP_033789113.1">
    <property type="nucleotide sequence ID" value="XM_033933222.1"/>
</dbReference>
<protein>
    <submittedName>
        <fullName evidence="7 8">RNA-binding protein 12B-like</fullName>
    </submittedName>
</protein>
<keyword evidence="1" id="KW-0677">Repeat</keyword>
<dbReference type="RefSeq" id="XP_033789112.1">
    <property type="nucleotide sequence ID" value="XM_033933221.1"/>
</dbReference>
<dbReference type="RefSeq" id="XP_033789115.1">
    <property type="nucleotide sequence ID" value="XM_033933224.1"/>
</dbReference>
<organism evidence="6 7">
    <name type="scientific">Geotrypetes seraphini</name>
    <name type="common">Gaboon caecilian</name>
    <name type="synonym">Caecilia seraphini</name>
    <dbReference type="NCBI Taxonomy" id="260995"/>
    <lineage>
        <taxon>Eukaryota</taxon>
        <taxon>Metazoa</taxon>
        <taxon>Chordata</taxon>
        <taxon>Craniata</taxon>
        <taxon>Vertebrata</taxon>
        <taxon>Euteleostomi</taxon>
        <taxon>Amphibia</taxon>
        <taxon>Gymnophiona</taxon>
        <taxon>Geotrypetes</taxon>
    </lineage>
</organism>
<dbReference type="InterPro" id="IPR012677">
    <property type="entry name" value="Nucleotide-bd_a/b_plait_sf"/>
</dbReference>
<dbReference type="KEGG" id="gsh:117355126"/>
<dbReference type="InterPro" id="IPR050666">
    <property type="entry name" value="ESRP"/>
</dbReference>
<feature type="region of interest" description="Disordered" evidence="4">
    <location>
        <begin position="269"/>
        <end position="291"/>
    </location>
</feature>
<evidence type="ECO:0000313" key="8">
    <source>
        <dbReference type="RefSeq" id="XP_033789113.1"/>
    </source>
</evidence>
<feature type="region of interest" description="Disordered" evidence="4">
    <location>
        <begin position="78"/>
        <end position="109"/>
    </location>
</feature>
<keyword evidence="2 3" id="KW-0694">RNA-binding</keyword>
<evidence type="ECO:0000256" key="2">
    <source>
        <dbReference type="ARBA" id="ARBA00022884"/>
    </source>
</evidence>
<feature type="domain" description="RRM" evidence="5">
    <location>
        <begin position="152"/>
        <end position="231"/>
    </location>
</feature>
<reference evidence="7 8" key="1">
    <citation type="submission" date="2025-04" db="UniProtKB">
        <authorList>
            <consortium name="RefSeq"/>
        </authorList>
    </citation>
    <scope>IDENTIFICATION</scope>
</reference>
<dbReference type="GO" id="GO:0003723">
    <property type="term" value="F:RNA binding"/>
    <property type="evidence" value="ECO:0007669"/>
    <property type="project" value="UniProtKB-UniRule"/>
</dbReference>
<dbReference type="InterPro" id="IPR035979">
    <property type="entry name" value="RBD_domain_sf"/>
</dbReference>
<sequence length="560" mass="64214">MAVIIRLQGLPVSAGSAAIRHFFTGLHIPDGGVHIFGGELGEAFITFATDEDARRAMNRSGGSIKQSAIKLYLSSKTQKQNTLEMNRKRNEHGEREPVPGTRRHRSRIPSASRDETFLDLVASDKEINKTDASPSDFYSHKRRDEHHDSDRCYLFVRGLPYKTTAEDIEEFFHGLCVVGVIFSLHQSAPKIGLRNGKCMVKFASSKDALEGLKLDKHFLGLRLIEISHATKSHWDRLNSENMIADRFFFKNEEITHTLSGERSRSLEQNFVHSKDKRRSRSPRKERYRSRSPQSPAFYIHIKNLSYNVKKKDIKLFFCNLNLSYDQIKLLKYNNKNRITDGFVRLKSARDYSMALSYHRCVLKNNKVYIYPIDQKLMLELFEKVEITERARLEYVPNSSCQDIASKPRLYMYVKNFPFDVTKAEMQKFFAGFSLNDDDIYLLYDEKGVGLGEALVMFNSEELVSLAESLNCQKFLGTQILLQRISEAQLKKFGVNAFPGESSDKIDSSCASSVQSFEVPHLGHSSEESRNLHSTKIHTSRFDTQIDGSEGNPEERISVWW</sequence>
<evidence type="ECO:0000313" key="7">
    <source>
        <dbReference type="RefSeq" id="XP_033789112.1"/>
    </source>
</evidence>
<dbReference type="SMART" id="SM00360">
    <property type="entry name" value="RRM"/>
    <property type="match status" value="4"/>
</dbReference>
<dbReference type="Pfam" id="PF00076">
    <property type="entry name" value="RRM_1"/>
    <property type="match status" value="1"/>
</dbReference>
<feature type="domain" description="RRM" evidence="5">
    <location>
        <begin position="409"/>
        <end position="486"/>
    </location>
</feature>
<dbReference type="Proteomes" id="UP000515159">
    <property type="component" value="Chromosome 2"/>
</dbReference>
<evidence type="ECO:0000313" key="10">
    <source>
        <dbReference type="RefSeq" id="XP_033789115.1"/>
    </source>
</evidence>
<proteinExistence type="predicted"/>
<evidence type="ECO:0000313" key="9">
    <source>
        <dbReference type="RefSeq" id="XP_033789114.1"/>
    </source>
</evidence>
<dbReference type="RefSeq" id="XP_033789114.1">
    <property type="nucleotide sequence ID" value="XM_033933223.1"/>
</dbReference>
<dbReference type="GeneID" id="117355126"/>
<keyword evidence="6" id="KW-1185">Reference proteome</keyword>
<evidence type="ECO:0000313" key="6">
    <source>
        <dbReference type="Proteomes" id="UP000515159"/>
    </source>
</evidence>
<dbReference type="AlphaFoldDB" id="A0A6P8PKP3"/>
<feature type="compositionally biased region" description="Basic residues" evidence="4">
    <location>
        <begin position="274"/>
        <end position="289"/>
    </location>
</feature>
<accession>A0A6P8PKP3</accession>